<dbReference type="SMART" id="SM01332">
    <property type="entry name" value="Cyclin_C"/>
    <property type="match status" value="1"/>
</dbReference>
<evidence type="ECO:0000313" key="8">
    <source>
        <dbReference type="EMBL" id="JAT21932.1"/>
    </source>
</evidence>
<evidence type="ECO:0000256" key="1">
    <source>
        <dbReference type="ARBA" id="ARBA00022618"/>
    </source>
</evidence>
<accession>A0A1B6LE10</accession>
<feature type="domain" description="Cyclin C-terminal" evidence="7">
    <location>
        <begin position="290"/>
        <end position="414"/>
    </location>
</feature>
<dbReference type="PROSITE" id="PS00292">
    <property type="entry name" value="CYCLINS"/>
    <property type="match status" value="1"/>
</dbReference>
<sequence length="460" mass="52250">MYSSSSSCQPSFQKRKRRTSEEDVEDHDIENLPKNEEKKYRDDSRVHEPSCSFEREGEKRQPFSELKIIPSSHDSNIEALASDQERLSLSDDVETASALGSCDVAHLSDLSSVEEASPCMLTPGTSSVRSTCYQCEPMNVSADDRLNPLPPMAWANLQVLWRSLCDKDEHSVETRDPEMFAHHPSLQPRMRAVLLDWLSEVCDVYKLHRETYYMTIDYIDRYLSSQVDVPKQHLQLIGITCLQLATKNEEIYPPKMTEYAYVTDGACSEAEIIAKEIVICKALDWRLNPVTPISWLKTFLQICYNDKARHSFGFMFPQFSPTVYARVAHLLNLCILDIGSLRFSYSTIAASAVHHALNPNLASHVSGLSENDLADCIEWMSPFWEVLKEEIPEYNRKYTKLLAGLTKTSMFDDSFNLQKHDISLSLLDAAISEAAKRTPSCLMTPPSSNKKNCTQELTYT</sequence>
<gene>
    <name evidence="9" type="ORF">g.13048</name>
    <name evidence="8" type="ORF">g.13050</name>
</gene>
<dbReference type="InterPro" id="IPR006671">
    <property type="entry name" value="Cyclin_N"/>
</dbReference>
<comment type="similarity">
    <text evidence="4">Belongs to the cyclin family.</text>
</comment>
<keyword evidence="1" id="KW-0132">Cell division</keyword>
<dbReference type="AlphaFoldDB" id="A0A1B6LE10"/>
<dbReference type="Gene3D" id="1.10.472.10">
    <property type="entry name" value="Cyclin-like"/>
    <property type="match status" value="2"/>
</dbReference>
<evidence type="ECO:0000259" key="6">
    <source>
        <dbReference type="SMART" id="SM00385"/>
    </source>
</evidence>
<evidence type="ECO:0000256" key="4">
    <source>
        <dbReference type="RuleBase" id="RU000383"/>
    </source>
</evidence>
<dbReference type="GO" id="GO:0000278">
    <property type="term" value="P:mitotic cell cycle"/>
    <property type="evidence" value="ECO:0007669"/>
    <property type="project" value="UniProtKB-ARBA"/>
</dbReference>
<dbReference type="CDD" id="cd20520">
    <property type="entry name" value="CYCLIN_CCNE_rpt2"/>
    <property type="match status" value="1"/>
</dbReference>
<dbReference type="InterPro" id="IPR036915">
    <property type="entry name" value="Cyclin-like_sf"/>
</dbReference>
<proteinExistence type="inferred from homology"/>
<dbReference type="Pfam" id="PF00134">
    <property type="entry name" value="Cyclin_N"/>
    <property type="match status" value="1"/>
</dbReference>
<dbReference type="GO" id="GO:0051301">
    <property type="term" value="P:cell division"/>
    <property type="evidence" value="ECO:0007669"/>
    <property type="project" value="UniProtKB-KW"/>
</dbReference>
<dbReference type="FunFam" id="1.10.472.10:FF:000001">
    <property type="entry name" value="G2/mitotic-specific cyclin"/>
    <property type="match status" value="1"/>
</dbReference>
<organism evidence="8">
    <name type="scientific">Graphocephala atropunctata</name>
    <dbReference type="NCBI Taxonomy" id="36148"/>
    <lineage>
        <taxon>Eukaryota</taxon>
        <taxon>Metazoa</taxon>
        <taxon>Ecdysozoa</taxon>
        <taxon>Arthropoda</taxon>
        <taxon>Hexapoda</taxon>
        <taxon>Insecta</taxon>
        <taxon>Pterygota</taxon>
        <taxon>Neoptera</taxon>
        <taxon>Paraneoptera</taxon>
        <taxon>Hemiptera</taxon>
        <taxon>Auchenorrhyncha</taxon>
        <taxon>Membracoidea</taxon>
        <taxon>Cicadellidae</taxon>
        <taxon>Cicadellinae</taxon>
        <taxon>Cicadellini</taxon>
        <taxon>Graphocephala</taxon>
    </lineage>
</organism>
<keyword evidence="2 4" id="KW-0195">Cyclin</keyword>
<evidence type="ECO:0000313" key="9">
    <source>
        <dbReference type="EMBL" id="JAT36372.1"/>
    </source>
</evidence>
<evidence type="ECO:0000256" key="3">
    <source>
        <dbReference type="ARBA" id="ARBA00023306"/>
    </source>
</evidence>
<dbReference type="SMART" id="SM00385">
    <property type="entry name" value="CYCLIN"/>
    <property type="match status" value="1"/>
</dbReference>
<dbReference type="Pfam" id="PF02984">
    <property type="entry name" value="Cyclin_C"/>
    <property type="match status" value="1"/>
</dbReference>
<protein>
    <submittedName>
        <fullName evidence="8">Uncharacterized protein</fullName>
    </submittedName>
</protein>
<keyword evidence="3" id="KW-0131">Cell cycle</keyword>
<feature type="region of interest" description="Disordered" evidence="5">
    <location>
        <begin position="1"/>
        <end position="59"/>
    </location>
</feature>
<evidence type="ECO:0000256" key="5">
    <source>
        <dbReference type="SAM" id="MobiDB-lite"/>
    </source>
</evidence>
<dbReference type="GO" id="GO:0005634">
    <property type="term" value="C:nucleus"/>
    <property type="evidence" value="ECO:0007669"/>
    <property type="project" value="UniProtKB-ARBA"/>
</dbReference>
<name>A0A1B6LE10_9HEMI</name>
<dbReference type="InterPro" id="IPR004367">
    <property type="entry name" value="Cyclin_C-dom"/>
</dbReference>
<dbReference type="InterPro" id="IPR039361">
    <property type="entry name" value="Cyclin"/>
</dbReference>
<dbReference type="EMBL" id="GEBQ01003605">
    <property type="protein sequence ID" value="JAT36372.1"/>
    <property type="molecule type" value="Transcribed_RNA"/>
</dbReference>
<dbReference type="SUPFAM" id="SSF47954">
    <property type="entry name" value="Cyclin-like"/>
    <property type="match status" value="2"/>
</dbReference>
<evidence type="ECO:0000256" key="2">
    <source>
        <dbReference type="ARBA" id="ARBA00023127"/>
    </source>
</evidence>
<dbReference type="InterPro" id="IPR048258">
    <property type="entry name" value="Cyclins_cyclin-box"/>
</dbReference>
<feature type="compositionally biased region" description="Basic and acidic residues" evidence="5">
    <location>
        <begin position="29"/>
        <end position="59"/>
    </location>
</feature>
<dbReference type="InterPro" id="IPR013763">
    <property type="entry name" value="Cyclin-like_dom"/>
</dbReference>
<dbReference type="EMBL" id="GEBQ01018045">
    <property type="protein sequence ID" value="JAT21932.1"/>
    <property type="molecule type" value="Transcribed_RNA"/>
</dbReference>
<dbReference type="PANTHER" id="PTHR10177">
    <property type="entry name" value="CYCLINS"/>
    <property type="match status" value="1"/>
</dbReference>
<feature type="domain" description="Cyclin-like" evidence="6">
    <location>
        <begin position="196"/>
        <end position="281"/>
    </location>
</feature>
<reference evidence="8" key="1">
    <citation type="submission" date="2015-11" db="EMBL/GenBank/DDBJ databases">
        <title>De novo transcriptome assembly of four potential Pierce s Disease insect vectors from Arizona vineyards.</title>
        <authorList>
            <person name="Tassone E.E."/>
        </authorList>
    </citation>
    <scope>NUCLEOTIDE SEQUENCE</scope>
</reference>
<evidence type="ECO:0000259" key="7">
    <source>
        <dbReference type="SMART" id="SM01332"/>
    </source>
</evidence>